<dbReference type="GO" id="GO:0044206">
    <property type="term" value="P:UMP salvage"/>
    <property type="evidence" value="ECO:0007669"/>
    <property type="project" value="UniProtKB-UniPathway"/>
</dbReference>
<evidence type="ECO:0000256" key="4">
    <source>
        <dbReference type="RuleBase" id="RU361131"/>
    </source>
</evidence>
<keyword evidence="3 4" id="KW-0808">Transferase</keyword>
<dbReference type="PANTHER" id="PTHR43691:SF10">
    <property type="entry name" value="URIDINE PHOSPHORYLASE 1"/>
    <property type="match status" value="1"/>
</dbReference>
<sequence>MVIRGAPQAVGCVFMVRISYSCTDQKVIVGNDCLVQLSNPNIVTMKEDVLYDFSLSTSTLEFPAMFGDVKFVSVLGSHSRMNSFIKYVAVELAFGHPGMSTPTSVYDCPHAMYKVGPVLSMSHGMGIPSIAIMLHELIKLLYHARCSKVTIVHISTSGIGLESGSVVINWQAVGACLKVEFQQLVLEKWVVQSTDLDEQLVPELLQCSADLSEFTTVVGHTMCTLDFYEGQGHLDGVLCFYTEKDKQAYLKAAHTSGISNIKMESSVFAAMCNTCGTFLHSFLNCPSWSPAMVPLPRAAFLKGSCLSFIYHALQVSI</sequence>
<evidence type="ECO:0000256" key="2">
    <source>
        <dbReference type="ARBA" id="ARBA00022676"/>
    </source>
</evidence>
<keyword evidence="2 4" id="KW-0328">Glycosyltransferase</keyword>
<name>A0A8C0ZQC9_CASCN</name>
<feature type="domain" description="Nucleoside phosphorylase" evidence="5">
    <location>
        <begin position="75"/>
        <end position="276"/>
    </location>
</feature>
<comment type="pathway">
    <text evidence="4">Pyrimidine metabolism; UMP biosynthesis via salvage pathway; uracil from uridine (phosphorylase route): step 1/1.</text>
</comment>
<dbReference type="UniPathway" id="UPA00574">
    <property type="reaction ID" value="UER00633"/>
</dbReference>
<dbReference type="GO" id="GO:0004850">
    <property type="term" value="F:uridine phosphorylase activity"/>
    <property type="evidence" value="ECO:0007669"/>
    <property type="project" value="UniProtKB-EC"/>
</dbReference>
<dbReference type="InterPro" id="IPR000845">
    <property type="entry name" value="Nucleoside_phosphorylase_d"/>
</dbReference>
<evidence type="ECO:0000256" key="3">
    <source>
        <dbReference type="ARBA" id="ARBA00022679"/>
    </source>
</evidence>
<evidence type="ECO:0000313" key="6">
    <source>
        <dbReference type="Ensembl" id="ENSCCNP00000010602.1"/>
    </source>
</evidence>
<dbReference type="GO" id="GO:0005829">
    <property type="term" value="C:cytosol"/>
    <property type="evidence" value="ECO:0007669"/>
    <property type="project" value="TreeGrafter"/>
</dbReference>
<accession>A0A8C0ZQC9</accession>
<dbReference type="NCBIfam" id="TIGR01719">
    <property type="entry name" value="euk_UDPppase"/>
    <property type="match status" value="1"/>
</dbReference>
<dbReference type="InterPro" id="IPR010059">
    <property type="entry name" value="Uridine_phosphorylase_euk"/>
</dbReference>
<proteinExistence type="inferred from homology"/>
<dbReference type="Ensembl" id="ENSCCNT00000013922.1">
    <property type="protein sequence ID" value="ENSCCNP00000010602.1"/>
    <property type="gene ID" value="ENSCCNG00000011012.1"/>
</dbReference>
<dbReference type="Gene3D" id="3.40.50.1580">
    <property type="entry name" value="Nucleoside phosphorylase domain"/>
    <property type="match status" value="1"/>
</dbReference>
<gene>
    <name evidence="6" type="primary">LOC109696415</name>
</gene>
<dbReference type="Pfam" id="PF01048">
    <property type="entry name" value="PNP_UDP_1"/>
    <property type="match status" value="1"/>
</dbReference>
<dbReference type="SUPFAM" id="SSF53167">
    <property type="entry name" value="Purine and uridine phosphorylases"/>
    <property type="match status" value="1"/>
</dbReference>
<protein>
    <recommendedName>
        <fullName evidence="4">Uridine phosphorylase</fullName>
        <ecNumber evidence="4">2.4.2.3</ecNumber>
    </recommendedName>
</protein>
<dbReference type="GO" id="GO:0009166">
    <property type="term" value="P:nucleotide catabolic process"/>
    <property type="evidence" value="ECO:0007669"/>
    <property type="project" value="InterPro"/>
</dbReference>
<dbReference type="InterPro" id="IPR018016">
    <property type="entry name" value="Nucleoside_phosphorylase_CS"/>
</dbReference>
<comment type="catalytic activity">
    <reaction evidence="4">
        <text>uridine + phosphate = alpha-D-ribose 1-phosphate + uracil</text>
        <dbReference type="Rhea" id="RHEA:24388"/>
        <dbReference type="ChEBI" id="CHEBI:16704"/>
        <dbReference type="ChEBI" id="CHEBI:17568"/>
        <dbReference type="ChEBI" id="CHEBI:43474"/>
        <dbReference type="ChEBI" id="CHEBI:57720"/>
        <dbReference type="EC" id="2.4.2.3"/>
    </reaction>
</comment>
<evidence type="ECO:0000259" key="5">
    <source>
        <dbReference type="Pfam" id="PF01048"/>
    </source>
</evidence>
<organism evidence="6">
    <name type="scientific">Castor canadensis</name>
    <name type="common">American beaver</name>
    <dbReference type="NCBI Taxonomy" id="51338"/>
    <lineage>
        <taxon>Eukaryota</taxon>
        <taxon>Metazoa</taxon>
        <taxon>Chordata</taxon>
        <taxon>Craniata</taxon>
        <taxon>Vertebrata</taxon>
        <taxon>Euteleostomi</taxon>
        <taxon>Mammalia</taxon>
        <taxon>Eutheria</taxon>
        <taxon>Euarchontoglires</taxon>
        <taxon>Glires</taxon>
        <taxon>Rodentia</taxon>
        <taxon>Castorimorpha</taxon>
        <taxon>Castoridae</taxon>
        <taxon>Castor</taxon>
    </lineage>
</organism>
<dbReference type="EC" id="2.4.2.3" evidence="4"/>
<dbReference type="AlphaFoldDB" id="A0A8C0ZQC9"/>
<evidence type="ECO:0000256" key="1">
    <source>
        <dbReference type="ARBA" id="ARBA00010456"/>
    </source>
</evidence>
<comment type="similarity">
    <text evidence="1 4">Belongs to the PNP/UDP phosphorylase family.</text>
</comment>
<dbReference type="PANTHER" id="PTHR43691">
    <property type="entry name" value="URIDINE PHOSPHORYLASE"/>
    <property type="match status" value="1"/>
</dbReference>
<comment type="function">
    <text evidence="4">Catalyzes the reversible phosphorylytic cleavage of uridine to uracil and ribose-1-phosphate which can then be utilized as carbon and energy sources or in the rescue of pyrimidine bases for nucleotide synthesis. Shows broad substrate specificity and can also accept deoxyuridine and other analogous compounds.</text>
</comment>
<dbReference type="GO" id="GO:0006218">
    <property type="term" value="P:uridine catabolic process"/>
    <property type="evidence" value="ECO:0007669"/>
    <property type="project" value="TreeGrafter"/>
</dbReference>
<dbReference type="InterPro" id="IPR035994">
    <property type="entry name" value="Nucleoside_phosphorylase_sf"/>
</dbReference>
<reference evidence="6" key="1">
    <citation type="submission" date="2023-09" db="UniProtKB">
        <authorList>
            <consortium name="Ensembl"/>
        </authorList>
    </citation>
    <scope>IDENTIFICATION</scope>
</reference>
<dbReference type="PROSITE" id="PS01232">
    <property type="entry name" value="PNP_UDP_1"/>
    <property type="match status" value="1"/>
</dbReference>